<accession>A0A9P6XJS1</accession>
<evidence type="ECO:0000256" key="4">
    <source>
        <dbReference type="SAM" id="Phobius"/>
    </source>
</evidence>
<keyword evidence="2" id="KW-0129">CBS domain</keyword>
<feature type="domain" description="CBS" evidence="5">
    <location>
        <begin position="1"/>
        <end position="47"/>
    </location>
</feature>
<dbReference type="Gene3D" id="3.10.580.10">
    <property type="entry name" value="CBS-domain"/>
    <property type="match status" value="2"/>
</dbReference>
<keyword evidence="1" id="KW-0677">Repeat</keyword>
<feature type="domain" description="PB1" evidence="6">
    <location>
        <begin position="372"/>
        <end position="455"/>
    </location>
</feature>
<gene>
    <name evidence="7" type="ORF">G6F64_000503</name>
</gene>
<organism evidence="7 8">
    <name type="scientific">Rhizopus oryzae</name>
    <name type="common">Mucormycosis agent</name>
    <name type="synonym">Rhizopus arrhizus var. delemar</name>
    <dbReference type="NCBI Taxonomy" id="64495"/>
    <lineage>
        <taxon>Eukaryota</taxon>
        <taxon>Fungi</taxon>
        <taxon>Fungi incertae sedis</taxon>
        <taxon>Mucoromycota</taxon>
        <taxon>Mucoromycotina</taxon>
        <taxon>Mucoromycetes</taxon>
        <taxon>Mucorales</taxon>
        <taxon>Mucorineae</taxon>
        <taxon>Rhizopodaceae</taxon>
        <taxon>Rhizopus</taxon>
    </lineage>
</organism>
<evidence type="ECO:0000256" key="1">
    <source>
        <dbReference type="ARBA" id="ARBA00022737"/>
    </source>
</evidence>
<dbReference type="PANTHER" id="PTHR48108">
    <property type="entry name" value="CBS DOMAIN-CONTAINING PROTEIN CBSX2, CHLOROPLASTIC"/>
    <property type="match status" value="1"/>
</dbReference>
<keyword evidence="8" id="KW-1185">Reference proteome</keyword>
<feature type="domain" description="CBS" evidence="5">
    <location>
        <begin position="224"/>
        <end position="279"/>
    </location>
</feature>
<keyword evidence="4" id="KW-1133">Transmembrane helix</keyword>
<evidence type="ECO:0000313" key="7">
    <source>
        <dbReference type="EMBL" id="KAG1315624.1"/>
    </source>
</evidence>
<dbReference type="SMART" id="SM00116">
    <property type="entry name" value="CBS"/>
    <property type="match status" value="3"/>
</dbReference>
<reference evidence="7" key="1">
    <citation type="journal article" date="2020" name="Microb. Genom.">
        <title>Genetic diversity of clinical and environmental Mucorales isolates obtained from an investigation of mucormycosis cases among solid organ transplant recipients.</title>
        <authorList>
            <person name="Nguyen M.H."/>
            <person name="Kaul D."/>
            <person name="Muto C."/>
            <person name="Cheng S.J."/>
            <person name="Richter R.A."/>
            <person name="Bruno V.M."/>
            <person name="Liu G."/>
            <person name="Beyhan S."/>
            <person name="Sundermann A.J."/>
            <person name="Mounaud S."/>
            <person name="Pasculle A.W."/>
            <person name="Nierman W.C."/>
            <person name="Driscoll E."/>
            <person name="Cumbie R."/>
            <person name="Clancy C.J."/>
            <person name="Dupont C.L."/>
        </authorList>
    </citation>
    <scope>NUCLEOTIDE SEQUENCE</scope>
    <source>
        <strain evidence="7">GL11</strain>
    </source>
</reference>
<dbReference type="SUPFAM" id="SSF54277">
    <property type="entry name" value="CAD &amp; PB1 domains"/>
    <property type="match status" value="1"/>
</dbReference>
<evidence type="ECO:0000259" key="6">
    <source>
        <dbReference type="PROSITE" id="PS51745"/>
    </source>
</evidence>
<dbReference type="Proteomes" id="UP000716291">
    <property type="component" value="Unassembled WGS sequence"/>
</dbReference>
<dbReference type="InterPro" id="IPR046342">
    <property type="entry name" value="CBS_dom_sf"/>
</dbReference>
<dbReference type="CDD" id="cd17782">
    <property type="entry name" value="CBS_pair_MUG70_2"/>
    <property type="match status" value="1"/>
</dbReference>
<evidence type="ECO:0000313" key="8">
    <source>
        <dbReference type="Proteomes" id="UP000716291"/>
    </source>
</evidence>
<comment type="caution">
    <text evidence="7">The sequence shown here is derived from an EMBL/GenBank/DDBJ whole genome shotgun (WGS) entry which is preliminary data.</text>
</comment>
<feature type="transmembrane region" description="Helical" evidence="4">
    <location>
        <begin position="495"/>
        <end position="515"/>
    </location>
</feature>
<dbReference type="SMART" id="SM00666">
    <property type="entry name" value="PB1"/>
    <property type="match status" value="1"/>
</dbReference>
<dbReference type="PROSITE" id="PS51371">
    <property type="entry name" value="CBS"/>
    <property type="match status" value="3"/>
</dbReference>
<dbReference type="CDD" id="cd17781">
    <property type="entry name" value="CBS_pair_MUG70_1"/>
    <property type="match status" value="1"/>
</dbReference>
<name>A0A9P6XJS1_RHIOR</name>
<evidence type="ECO:0000259" key="5">
    <source>
        <dbReference type="PROSITE" id="PS51371"/>
    </source>
</evidence>
<dbReference type="Pfam" id="PF00571">
    <property type="entry name" value="CBS"/>
    <property type="match status" value="3"/>
</dbReference>
<dbReference type="PROSITE" id="PS51745">
    <property type="entry name" value="PB1"/>
    <property type="match status" value="1"/>
</dbReference>
<sequence length="522" mass="57562">MLVIESAQFMAAKRCDCILVLNEEDRLTGIFTSKDIAYRLVADGLDARTTTVSQIMTKDPLCVTSDTSATEALNLMVSRGFRHLPVTNEIGDIFGLLDITKCLYQALERMERAFGLSQKLYDALEGVERHWAKESTEVTDYLENMRKSMSCPTLESVLDEIPPAEVKHRTNVKEIAVMMKKVHTTAVLVTRSHTLQGIFTSKDIVLRVIAAGLNPENCTVARVMTPKPDIATPETTVLDALKLMNKGHYLNLPIVGNGIIVGMVDVLRLTYVILEQMSIMQGTNGESDPAISFWDSFGAAVDPMDSTDPTEDKPHISENFHQRLSPPSFLSPQPSTSTTSYSDIYPSESASMTQVNEASSALTAASPAAEDKFTFKFTFYGTTHRVVSKPSYHDLIKAICLKLPAGESEGGWLSLSYVDDEEDQVLMTCDSDVKDAVDTAVKTGYNKVKLLVQDKRMNGTKTSSVVSEDADETKLWPIVDNSKERKQLESNSSRLLLPNILGTLGITIFGAYLYLKIKAKPS</sequence>
<keyword evidence="4" id="KW-0812">Transmembrane</keyword>
<feature type="domain" description="CBS" evidence="5">
    <location>
        <begin position="56"/>
        <end position="112"/>
    </location>
</feature>
<proteinExistence type="predicted"/>
<feature type="compositionally biased region" description="Basic and acidic residues" evidence="3">
    <location>
        <begin position="310"/>
        <end position="321"/>
    </location>
</feature>
<dbReference type="InterPro" id="IPR051462">
    <property type="entry name" value="CBS_domain-containing"/>
</dbReference>
<feature type="compositionally biased region" description="Low complexity" evidence="3">
    <location>
        <begin position="325"/>
        <end position="342"/>
    </location>
</feature>
<dbReference type="InterPro" id="IPR053793">
    <property type="entry name" value="PB1-like"/>
</dbReference>
<dbReference type="Gene3D" id="3.10.20.90">
    <property type="entry name" value="Phosphatidylinositol 3-kinase Catalytic Subunit, Chain A, domain 1"/>
    <property type="match status" value="1"/>
</dbReference>
<dbReference type="EMBL" id="JAANQT010000031">
    <property type="protein sequence ID" value="KAG1315624.1"/>
    <property type="molecule type" value="Genomic_DNA"/>
</dbReference>
<dbReference type="Pfam" id="PF00564">
    <property type="entry name" value="PB1"/>
    <property type="match status" value="1"/>
</dbReference>
<dbReference type="InterPro" id="IPR000270">
    <property type="entry name" value="PB1_dom"/>
</dbReference>
<dbReference type="PANTHER" id="PTHR48108:SF26">
    <property type="entry name" value="CBS DOMAIN-CONTAINING PROTEIN DDB_G0289609"/>
    <property type="match status" value="1"/>
</dbReference>
<evidence type="ECO:0000256" key="2">
    <source>
        <dbReference type="PROSITE-ProRule" id="PRU00703"/>
    </source>
</evidence>
<dbReference type="CDD" id="cd05992">
    <property type="entry name" value="PB1"/>
    <property type="match status" value="1"/>
</dbReference>
<dbReference type="AlphaFoldDB" id="A0A9P6XJS1"/>
<protein>
    <submittedName>
        <fullName evidence="7">Uncharacterized protein</fullName>
    </submittedName>
</protein>
<evidence type="ECO:0000256" key="3">
    <source>
        <dbReference type="SAM" id="MobiDB-lite"/>
    </source>
</evidence>
<dbReference type="InterPro" id="IPR000644">
    <property type="entry name" value="CBS_dom"/>
</dbReference>
<feature type="region of interest" description="Disordered" evidence="3">
    <location>
        <begin position="303"/>
        <end position="342"/>
    </location>
</feature>
<keyword evidence="4" id="KW-0472">Membrane</keyword>
<dbReference type="SUPFAM" id="SSF54631">
    <property type="entry name" value="CBS-domain pair"/>
    <property type="match status" value="2"/>
</dbReference>